<organism evidence="3 4">
    <name type="scientific">Stella humosa</name>
    <dbReference type="NCBI Taxonomy" id="94"/>
    <lineage>
        <taxon>Bacteria</taxon>
        <taxon>Pseudomonadati</taxon>
        <taxon>Pseudomonadota</taxon>
        <taxon>Alphaproteobacteria</taxon>
        <taxon>Rhodospirillales</taxon>
        <taxon>Stellaceae</taxon>
        <taxon>Stella</taxon>
    </lineage>
</organism>
<proteinExistence type="predicted"/>
<feature type="domain" description="VWFA" evidence="2">
    <location>
        <begin position="30"/>
        <end position="230"/>
    </location>
</feature>
<keyword evidence="4" id="KW-1185">Reference proteome</keyword>
<evidence type="ECO:0000313" key="3">
    <source>
        <dbReference type="EMBL" id="ROP81069.1"/>
    </source>
</evidence>
<dbReference type="Proteomes" id="UP000278222">
    <property type="component" value="Unassembled WGS sequence"/>
</dbReference>
<dbReference type="SUPFAM" id="SSF53300">
    <property type="entry name" value="vWA-like"/>
    <property type="match status" value="1"/>
</dbReference>
<dbReference type="OrthoDB" id="9792179at2"/>
<dbReference type="PROSITE" id="PS50234">
    <property type="entry name" value="VWFA"/>
    <property type="match status" value="1"/>
</dbReference>
<dbReference type="AlphaFoldDB" id="A0A3N1KQJ9"/>
<feature type="signal peptide" evidence="1">
    <location>
        <begin position="1"/>
        <end position="22"/>
    </location>
</feature>
<dbReference type="EMBL" id="RJKX01000019">
    <property type="protein sequence ID" value="ROP81069.1"/>
    <property type="molecule type" value="Genomic_DNA"/>
</dbReference>
<reference evidence="3 4" key="1">
    <citation type="submission" date="2018-11" db="EMBL/GenBank/DDBJ databases">
        <title>Genomic Encyclopedia of Type Strains, Phase IV (KMG-IV): sequencing the most valuable type-strain genomes for metagenomic binning, comparative biology and taxonomic classification.</title>
        <authorList>
            <person name="Goeker M."/>
        </authorList>
    </citation>
    <scope>NUCLEOTIDE SEQUENCE [LARGE SCALE GENOMIC DNA]</scope>
    <source>
        <strain evidence="3 4">DSM 5900</strain>
    </source>
</reference>
<gene>
    <name evidence="3" type="ORF">EDC65_5404</name>
</gene>
<accession>A0A3N1KQJ9</accession>
<dbReference type="InterPro" id="IPR036465">
    <property type="entry name" value="vWFA_dom_sf"/>
</dbReference>
<protein>
    <submittedName>
        <fullName evidence="3">Uncharacterized protein DUF1194</fullName>
    </submittedName>
</protein>
<dbReference type="Gene3D" id="3.40.50.410">
    <property type="entry name" value="von Willebrand factor, type A domain"/>
    <property type="match status" value="1"/>
</dbReference>
<dbReference type="InterPro" id="IPR002035">
    <property type="entry name" value="VWF_A"/>
</dbReference>
<dbReference type="InterPro" id="IPR010607">
    <property type="entry name" value="DUF1194"/>
</dbReference>
<sequence>MRLSGIIAAILLALSWGDLARAAGEPVDLELVLAVDVSGSVDAVEARLQREGYVAAFRDPEVVRAIRSGMVGRIAVLYFEWASQHESRVVLDWQVVADAGSATAFADRLASEPVLRGRRTSIAAAIDFAVPHFGRRYEGTRRVIDLSGDGPNNDGAPVVPARDRAVAAGIVINGLPIINERQFTWGLPNLKELDLYYRDCVIGGPGAFYIVAEDFESFAAAVKRKLVLEIAGRMPTVQHAQLYPERPMFDAEGRVDCLAGEKLLEIYRRRTEPN</sequence>
<dbReference type="Pfam" id="PF06707">
    <property type="entry name" value="DUF1194"/>
    <property type="match status" value="1"/>
</dbReference>
<feature type="chain" id="PRO_5018047272" evidence="1">
    <location>
        <begin position="23"/>
        <end position="274"/>
    </location>
</feature>
<evidence type="ECO:0000259" key="2">
    <source>
        <dbReference type="PROSITE" id="PS50234"/>
    </source>
</evidence>
<comment type="caution">
    <text evidence="3">The sequence shown here is derived from an EMBL/GenBank/DDBJ whole genome shotgun (WGS) entry which is preliminary data.</text>
</comment>
<name>A0A3N1KQJ9_9PROT</name>
<evidence type="ECO:0000256" key="1">
    <source>
        <dbReference type="SAM" id="SignalP"/>
    </source>
</evidence>
<dbReference type="RefSeq" id="WP_123695565.1">
    <property type="nucleotide sequence ID" value="NZ_AP019700.1"/>
</dbReference>
<evidence type="ECO:0000313" key="4">
    <source>
        <dbReference type="Proteomes" id="UP000278222"/>
    </source>
</evidence>
<keyword evidence="1" id="KW-0732">Signal</keyword>